<dbReference type="Pfam" id="PF00561">
    <property type="entry name" value="Abhydrolase_1"/>
    <property type="match status" value="1"/>
</dbReference>
<name>A0A0R2FWA6_9LACO</name>
<keyword evidence="1 3" id="KW-0474">Menaquinone biosynthesis</keyword>
<comment type="caution">
    <text evidence="5">The sequence shown here is derived from an EMBL/GenBank/DDBJ whole genome shotgun (WGS) entry which is preliminary data.</text>
</comment>
<dbReference type="EMBL" id="JQAX01000002">
    <property type="protein sequence ID" value="KRN32488.1"/>
    <property type="molecule type" value="Genomic_DNA"/>
</dbReference>
<evidence type="ECO:0000256" key="1">
    <source>
        <dbReference type="ARBA" id="ARBA00022428"/>
    </source>
</evidence>
<dbReference type="PANTHER" id="PTHR42916">
    <property type="entry name" value="2-SUCCINYL-5-ENOLPYRUVYL-6-HYDROXY-3-CYCLOHEXENE-1-CARBOXYLATE SYNTHASE"/>
    <property type="match status" value="1"/>
</dbReference>
<reference evidence="5 6" key="1">
    <citation type="journal article" date="2015" name="Genome Announc.">
        <title>Expanding the biotechnology potential of lactobacilli through comparative genomics of 213 strains and associated genera.</title>
        <authorList>
            <person name="Sun Z."/>
            <person name="Harris H.M."/>
            <person name="McCann A."/>
            <person name="Guo C."/>
            <person name="Argimon S."/>
            <person name="Zhang W."/>
            <person name="Yang X."/>
            <person name="Jeffery I.B."/>
            <person name="Cooney J.C."/>
            <person name="Kagawa T.F."/>
            <person name="Liu W."/>
            <person name="Song Y."/>
            <person name="Salvetti E."/>
            <person name="Wrobel A."/>
            <person name="Rasinkangas P."/>
            <person name="Parkhill J."/>
            <person name="Rea M.C."/>
            <person name="O'Sullivan O."/>
            <person name="Ritari J."/>
            <person name="Douillard F.P."/>
            <person name="Paul Ross R."/>
            <person name="Yang R."/>
            <person name="Briner A.E."/>
            <person name="Felis G.E."/>
            <person name="de Vos W.M."/>
            <person name="Barrangou R."/>
            <person name="Klaenhammer T.R."/>
            <person name="Caufield P.W."/>
            <person name="Cui Y."/>
            <person name="Zhang H."/>
            <person name="O'Toole P.W."/>
        </authorList>
    </citation>
    <scope>NUCLEOTIDE SEQUENCE [LARGE SCALE GENOMIC DNA]</scope>
    <source>
        <strain evidence="5 6">DSM 20190</strain>
    </source>
</reference>
<dbReference type="NCBIfam" id="TIGR03695">
    <property type="entry name" value="menH_SHCHC"/>
    <property type="match status" value="1"/>
</dbReference>
<comment type="subunit">
    <text evidence="3">Monomer.</text>
</comment>
<dbReference type="STRING" id="1123500.GCA_000420365_00581"/>
<comment type="pathway">
    <text evidence="3">Quinol/quinone metabolism; menaquinone biosynthesis.</text>
</comment>
<protein>
    <recommendedName>
        <fullName evidence="3">Putative 2-succinyl-6-hydroxy-2,4-cyclohexadiene-1-carboxylate synthase</fullName>
        <shortName evidence="3">SHCHC synthase</shortName>
        <ecNumber evidence="3">4.2.99.20</ecNumber>
    </recommendedName>
</protein>
<dbReference type="Gene3D" id="3.40.50.1820">
    <property type="entry name" value="alpha/beta hydrolase"/>
    <property type="match status" value="1"/>
</dbReference>
<evidence type="ECO:0000256" key="2">
    <source>
        <dbReference type="ARBA" id="ARBA00023239"/>
    </source>
</evidence>
<dbReference type="InterPro" id="IPR022485">
    <property type="entry name" value="SHCHC_synthase_MenH"/>
</dbReference>
<dbReference type="UniPathway" id="UPA01057">
    <property type="reaction ID" value="UER00900"/>
</dbReference>
<dbReference type="SUPFAM" id="SSF53474">
    <property type="entry name" value="alpha/beta-Hydrolases"/>
    <property type="match status" value="1"/>
</dbReference>
<comment type="similarity">
    <text evidence="3">Belongs to the AB hydrolase superfamily. MenH family.</text>
</comment>
<dbReference type="InParanoid" id="A0A0R2FWA6"/>
<keyword evidence="6" id="KW-1185">Reference proteome</keyword>
<dbReference type="OrthoDB" id="9808398at2"/>
<dbReference type="HAMAP" id="MF_01660">
    <property type="entry name" value="MenH"/>
    <property type="match status" value="1"/>
</dbReference>
<dbReference type="InterPro" id="IPR000073">
    <property type="entry name" value="AB_hydrolase_1"/>
</dbReference>
<dbReference type="EC" id="4.2.99.20" evidence="3"/>
<sequence>MWQNIEINGYHYQYYRAGTGEPTWLFLHGFLGSGRDFKAIQPRGRCIYLTLKGFAPGDPVLSANELTLANQVADLTAFIAALGLPKLRLVGYSMGARLALGFALAHPEYLAELILESGTPGLVTKEERLARQALDADRAQQILKDGLAQFVTNWEGLPLFASQQQRSLSDQQAMRQQRLAHVPANMAASLLGFGTGTMPNLWPQLARLSVPARLITGALDHKFTKLAQAMVKSLPQAEHVIVAEAGHNVHFEQPQLFTKLIERT</sequence>
<comment type="catalytic activity">
    <reaction evidence="3">
        <text>5-enolpyruvoyl-6-hydroxy-2-succinyl-cyclohex-3-ene-1-carboxylate = (1R,6R)-6-hydroxy-2-succinyl-cyclohexa-2,4-diene-1-carboxylate + pyruvate</text>
        <dbReference type="Rhea" id="RHEA:25597"/>
        <dbReference type="ChEBI" id="CHEBI:15361"/>
        <dbReference type="ChEBI" id="CHEBI:58689"/>
        <dbReference type="ChEBI" id="CHEBI:58818"/>
        <dbReference type="EC" id="4.2.99.20"/>
    </reaction>
</comment>
<dbReference type="Proteomes" id="UP000051296">
    <property type="component" value="Unassembled WGS sequence"/>
</dbReference>
<dbReference type="RefSeq" id="WP_022791364.1">
    <property type="nucleotide sequence ID" value="NZ_ATUU01000002.1"/>
</dbReference>
<dbReference type="GO" id="GO:0070205">
    <property type="term" value="F:2-succinyl-6-hydroxy-2,4-cyclohexadiene-1-carboxylate synthase activity"/>
    <property type="evidence" value="ECO:0007669"/>
    <property type="project" value="UniProtKB-UniRule"/>
</dbReference>
<dbReference type="PANTHER" id="PTHR42916:SF1">
    <property type="entry name" value="PROTEIN PHYLLO, CHLOROPLASTIC"/>
    <property type="match status" value="1"/>
</dbReference>
<dbReference type="PATRIC" id="fig|1123500.6.peg.848"/>
<comment type="function">
    <text evidence="3">Catalyzes a proton abstraction reaction that results in 2,5-elimination of pyruvate from 2-succinyl-5-enolpyruvyl-6-hydroxy-3-cyclohexene-1-carboxylate (SEPHCHC) and the formation of 2-succinyl-6-hydroxy-2,4-cyclohexadiene-1-carboxylate (SHCHC).</text>
</comment>
<comment type="pathway">
    <text evidence="3">Quinol/quinone metabolism; 1,4-dihydroxy-2-naphthoate biosynthesis; 1,4-dihydroxy-2-naphthoate from chorismate: step 3/7.</text>
</comment>
<dbReference type="FunCoup" id="A0A0R2FWA6">
    <property type="interactions" value="239"/>
</dbReference>
<dbReference type="eggNOG" id="COG2267">
    <property type="taxonomic scope" value="Bacteria"/>
</dbReference>
<organism evidence="5 6">
    <name type="scientific">Weissella halotolerans DSM 20190</name>
    <dbReference type="NCBI Taxonomy" id="1123500"/>
    <lineage>
        <taxon>Bacteria</taxon>
        <taxon>Bacillati</taxon>
        <taxon>Bacillota</taxon>
        <taxon>Bacilli</taxon>
        <taxon>Lactobacillales</taxon>
        <taxon>Lactobacillaceae</taxon>
        <taxon>Weissella</taxon>
    </lineage>
</organism>
<keyword evidence="2 3" id="KW-0456">Lyase</keyword>
<evidence type="ECO:0000313" key="5">
    <source>
        <dbReference type="EMBL" id="KRN32488.1"/>
    </source>
</evidence>
<evidence type="ECO:0000259" key="4">
    <source>
        <dbReference type="Pfam" id="PF00561"/>
    </source>
</evidence>
<dbReference type="UniPathway" id="UPA00079"/>
<evidence type="ECO:0000256" key="3">
    <source>
        <dbReference type="HAMAP-Rule" id="MF_01660"/>
    </source>
</evidence>
<dbReference type="GO" id="GO:0009234">
    <property type="term" value="P:menaquinone biosynthetic process"/>
    <property type="evidence" value="ECO:0007669"/>
    <property type="project" value="UniProtKB-UniRule"/>
</dbReference>
<feature type="domain" description="AB hydrolase-1" evidence="4">
    <location>
        <begin position="25"/>
        <end position="254"/>
    </location>
</feature>
<proteinExistence type="inferred from homology"/>
<gene>
    <name evidence="3" type="primary">menH</name>
    <name evidence="5" type="ORF">IV68_GL000842</name>
</gene>
<evidence type="ECO:0000313" key="6">
    <source>
        <dbReference type="Proteomes" id="UP000051296"/>
    </source>
</evidence>
<dbReference type="InterPro" id="IPR029058">
    <property type="entry name" value="AB_hydrolase_fold"/>
</dbReference>
<dbReference type="AlphaFoldDB" id="A0A0R2FWA6"/>
<accession>A0A0R2FWA6</accession>